<name>A0A2R4X2B0_9EURY</name>
<dbReference type="PANTHER" id="PTHR43693:SF1">
    <property type="entry name" value="PROTEIN PHOSPHATASE CHEZ"/>
    <property type="match status" value="1"/>
</dbReference>
<evidence type="ECO:0000313" key="4">
    <source>
        <dbReference type="EMBL" id="AWB27949.1"/>
    </source>
</evidence>
<sequence length="215" mass="23083">MSLKVDVRKLDLFNDIAREGSQTVAENLETLAGIEATMDVSKINFLQSSDLDAHIGTDDAVGIFVELIEPPHGYVLFVMDPAASKSLAESMVGGMDADEQRGGFTDMERSALQEIGNIMTSGYVDGLANVLDTTIDISTPSFAYGPANQVVETMGGWPDEDIAFVVDSTIVSPEADVELTVYTLPRVVELVELIQAIDLETDVGTDTTASEEFVP</sequence>
<dbReference type="RefSeq" id="WP_108382884.1">
    <property type="nucleotide sequence ID" value="NZ_CP028858.1"/>
</dbReference>
<accession>A0A2R4X2B0</accession>
<dbReference type="AlphaFoldDB" id="A0A2R4X2B0"/>
<evidence type="ECO:0000313" key="5">
    <source>
        <dbReference type="Proteomes" id="UP000244727"/>
    </source>
</evidence>
<dbReference type="GO" id="GO:0006935">
    <property type="term" value="P:chemotaxis"/>
    <property type="evidence" value="ECO:0007669"/>
    <property type="project" value="UniProtKB-KW"/>
</dbReference>
<evidence type="ECO:0000256" key="1">
    <source>
        <dbReference type="ARBA" id="ARBA00022500"/>
    </source>
</evidence>
<reference evidence="4 5" key="1">
    <citation type="submission" date="2018-04" db="EMBL/GenBank/DDBJ databases">
        <title>Halococcoides cellulosivorans gen. nov., sp. nov., an extremely halophilic cellulose-utilizing haloarchaeon from hypersaline lakes.</title>
        <authorList>
            <person name="Sorokin D.Y."/>
            <person name="Toshchakov S.V."/>
            <person name="Samarov N.I."/>
            <person name="Korzhenkov A."/>
            <person name="Kublanov I.V."/>
        </authorList>
    </citation>
    <scope>NUCLEOTIDE SEQUENCE [LARGE SCALE GENOMIC DNA]</scope>
    <source>
        <strain evidence="4 5">HArcel1</strain>
    </source>
</reference>
<evidence type="ECO:0000256" key="2">
    <source>
        <dbReference type="ARBA" id="ARBA00022801"/>
    </source>
</evidence>
<dbReference type="InterPro" id="IPR028976">
    <property type="entry name" value="CheC-like_sf"/>
</dbReference>
<dbReference type="Proteomes" id="UP000244727">
    <property type="component" value="Chromosome"/>
</dbReference>
<evidence type="ECO:0000259" key="3">
    <source>
        <dbReference type="Pfam" id="PF04509"/>
    </source>
</evidence>
<dbReference type="EMBL" id="CP028858">
    <property type="protein sequence ID" value="AWB27949.1"/>
    <property type="molecule type" value="Genomic_DNA"/>
</dbReference>
<dbReference type="InterPro" id="IPR050992">
    <property type="entry name" value="CheZ_family_phosphatases"/>
</dbReference>
<dbReference type="PANTHER" id="PTHR43693">
    <property type="entry name" value="PROTEIN PHOSPHATASE CHEZ"/>
    <property type="match status" value="1"/>
</dbReference>
<keyword evidence="1" id="KW-0145">Chemotaxis</keyword>
<dbReference type="SUPFAM" id="SSF103039">
    <property type="entry name" value="CheC-like"/>
    <property type="match status" value="1"/>
</dbReference>
<dbReference type="InterPro" id="IPR007597">
    <property type="entry name" value="CheC"/>
</dbReference>
<organism evidence="4 5">
    <name type="scientific">Halococcoides cellulosivorans</name>
    <dbReference type="NCBI Taxonomy" id="1679096"/>
    <lineage>
        <taxon>Archaea</taxon>
        <taxon>Methanobacteriati</taxon>
        <taxon>Methanobacteriota</taxon>
        <taxon>Stenosarchaea group</taxon>
        <taxon>Halobacteria</taxon>
        <taxon>Halobacteriales</taxon>
        <taxon>Haloarculaceae</taxon>
        <taxon>Halococcoides</taxon>
    </lineage>
</organism>
<dbReference type="CDD" id="cd17911">
    <property type="entry name" value="CheC_ClassIII"/>
    <property type="match status" value="1"/>
</dbReference>
<feature type="domain" description="CheC-like protein" evidence="3">
    <location>
        <begin position="107"/>
        <end position="142"/>
    </location>
</feature>
<dbReference type="Pfam" id="PF04509">
    <property type="entry name" value="CheC"/>
    <property type="match status" value="1"/>
</dbReference>
<dbReference type="Gene3D" id="3.40.1550.10">
    <property type="entry name" value="CheC-like"/>
    <property type="match status" value="1"/>
</dbReference>
<dbReference type="GeneID" id="36512766"/>
<keyword evidence="2" id="KW-0378">Hydrolase</keyword>
<dbReference type="GO" id="GO:0016787">
    <property type="term" value="F:hydrolase activity"/>
    <property type="evidence" value="ECO:0007669"/>
    <property type="project" value="UniProtKB-KW"/>
</dbReference>
<protein>
    <submittedName>
        <fullName evidence="4">Chemotaxis protein</fullName>
    </submittedName>
</protein>
<keyword evidence="5" id="KW-1185">Reference proteome</keyword>
<gene>
    <name evidence="4" type="ORF">HARCEL1_09625</name>
</gene>
<proteinExistence type="predicted"/>
<dbReference type="KEGG" id="harc:HARCEL1_09625"/>